<dbReference type="RefSeq" id="WP_135083296.1">
    <property type="nucleotide sequence ID" value="NZ_SPDV01000002.1"/>
</dbReference>
<sequence length="135" mass="13628">MGAPRRQAAAQPACAEPARSSRAARKSPFAALLILLGLMLAGGPGTVPAAGDPLARPNALRQGGPARSLLRSDQGNRLWTDAAPADADSLGPPPSPNIVVERLATRPGQLFTPGAFAGLPGRAAAPYRARAPPAG</sequence>
<feature type="compositionally biased region" description="Low complexity" evidence="1">
    <location>
        <begin position="1"/>
        <end position="18"/>
    </location>
</feature>
<accession>A0A4Y8ZXW0</accession>
<dbReference type="EMBL" id="SPDV01000002">
    <property type="protein sequence ID" value="TFI60095.1"/>
    <property type="molecule type" value="Genomic_DNA"/>
</dbReference>
<organism evidence="2 3">
    <name type="scientific">Sphingomonas parva</name>
    <dbReference type="NCBI Taxonomy" id="2555898"/>
    <lineage>
        <taxon>Bacteria</taxon>
        <taxon>Pseudomonadati</taxon>
        <taxon>Pseudomonadota</taxon>
        <taxon>Alphaproteobacteria</taxon>
        <taxon>Sphingomonadales</taxon>
        <taxon>Sphingomonadaceae</taxon>
        <taxon>Sphingomonas</taxon>
    </lineage>
</organism>
<protein>
    <submittedName>
        <fullName evidence="2">Uncharacterized protein</fullName>
    </submittedName>
</protein>
<feature type="region of interest" description="Disordered" evidence="1">
    <location>
        <begin position="1"/>
        <end position="24"/>
    </location>
</feature>
<comment type="caution">
    <text evidence="2">The sequence shown here is derived from an EMBL/GenBank/DDBJ whole genome shotgun (WGS) entry which is preliminary data.</text>
</comment>
<gene>
    <name evidence="2" type="ORF">E2493_02285</name>
</gene>
<dbReference type="AlphaFoldDB" id="A0A4Y8ZXW0"/>
<reference evidence="2 3" key="1">
    <citation type="submission" date="2019-03" db="EMBL/GenBank/DDBJ databases">
        <title>Genome sequence of Sphingomonas sp. 17J27-24.</title>
        <authorList>
            <person name="Kim M."/>
            <person name="Maeng S."/>
            <person name="Sathiyaraj S."/>
        </authorList>
    </citation>
    <scope>NUCLEOTIDE SEQUENCE [LARGE SCALE GENOMIC DNA]</scope>
    <source>
        <strain evidence="2 3">17J27-24</strain>
    </source>
</reference>
<evidence type="ECO:0000256" key="1">
    <source>
        <dbReference type="SAM" id="MobiDB-lite"/>
    </source>
</evidence>
<name>A0A4Y8ZXW0_9SPHN</name>
<dbReference type="Proteomes" id="UP000298213">
    <property type="component" value="Unassembled WGS sequence"/>
</dbReference>
<evidence type="ECO:0000313" key="2">
    <source>
        <dbReference type="EMBL" id="TFI60095.1"/>
    </source>
</evidence>
<proteinExistence type="predicted"/>
<keyword evidence="3" id="KW-1185">Reference proteome</keyword>
<evidence type="ECO:0000313" key="3">
    <source>
        <dbReference type="Proteomes" id="UP000298213"/>
    </source>
</evidence>